<accession>A0AAW9SFR7</accession>
<dbReference type="InterPro" id="IPR039448">
    <property type="entry name" value="Beta_helix"/>
</dbReference>
<keyword evidence="1" id="KW-0732">Signal</keyword>
<proteinExistence type="predicted"/>
<dbReference type="InterPro" id="IPR012334">
    <property type="entry name" value="Pectin_lyas_fold"/>
</dbReference>
<evidence type="ECO:0000313" key="3">
    <source>
        <dbReference type="EMBL" id="MEN7551430.1"/>
    </source>
</evidence>
<protein>
    <submittedName>
        <fullName evidence="3">Parallel beta-helix domain-containing protein</fullName>
    </submittedName>
</protein>
<dbReference type="AlphaFoldDB" id="A0AAW9SFR7"/>
<dbReference type="SMART" id="SM00710">
    <property type="entry name" value="PbH1"/>
    <property type="match status" value="6"/>
</dbReference>
<keyword evidence="4" id="KW-1185">Reference proteome</keyword>
<evidence type="ECO:0000259" key="2">
    <source>
        <dbReference type="Pfam" id="PF13229"/>
    </source>
</evidence>
<dbReference type="Pfam" id="PF13229">
    <property type="entry name" value="Beta_helix"/>
    <property type="match status" value="1"/>
</dbReference>
<comment type="caution">
    <text evidence="3">The sequence shown here is derived from an EMBL/GenBank/DDBJ whole genome shotgun (WGS) entry which is preliminary data.</text>
</comment>
<evidence type="ECO:0000313" key="4">
    <source>
        <dbReference type="Proteomes" id="UP001403385"/>
    </source>
</evidence>
<reference evidence="3 4" key="1">
    <citation type="submission" date="2024-04" db="EMBL/GenBank/DDBJ databases">
        <title>Novel genus in family Flammeovirgaceae.</title>
        <authorList>
            <person name="Nguyen T.H."/>
            <person name="Vuong T.Q."/>
            <person name="Le H."/>
            <person name="Kim S.-G."/>
        </authorList>
    </citation>
    <scope>NUCLEOTIDE SEQUENCE [LARGE SCALE GENOMIC DNA]</scope>
    <source>
        <strain evidence="3 4">JCM 23209</strain>
    </source>
</reference>
<dbReference type="NCBIfam" id="TIGR03805">
    <property type="entry name" value="beta_helix_1"/>
    <property type="match status" value="1"/>
</dbReference>
<dbReference type="SUPFAM" id="SSF51126">
    <property type="entry name" value="Pectin lyase-like"/>
    <property type="match status" value="1"/>
</dbReference>
<evidence type="ECO:0000256" key="1">
    <source>
        <dbReference type="SAM" id="SignalP"/>
    </source>
</evidence>
<dbReference type="Gene3D" id="2.160.20.10">
    <property type="entry name" value="Single-stranded right-handed beta-helix, Pectin lyase-like"/>
    <property type="match status" value="1"/>
</dbReference>
<feature type="domain" description="Right handed beta helix" evidence="2">
    <location>
        <begin position="142"/>
        <end position="290"/>
    </location>
</feature>
<dbReference type="InterPro" id="IPR006626">
    <property type="entry name" value="PbH1"/>
</dbReference>
<organism evidence="3 4">
    <name type="scientific">Rapidithrix thailandica</name>
    <dbReference type="NCBI Taxonomy" id="413964"/>
    <lineage>
        <taxon>Bacteria</taxon>
        <taxon>Pseudomonadati</taxon>
        <taxon>Bacteroidota</taxon>
        <taxon>Cytophagia</taxon>
        <taxon>Cytophagales</taxon>
        <taxon>Flammeovirgaceae</taxon>
        <taxon>Rapidithrix</taxon>
    </lineage>
</organism>
<gene>
    <name evidence="3" type="ORF">AAG747_26170</name>
</gene>
<dbReference type="RefSeq" id="WP_346824211.1">
    <property type="nucleotide sequence ID" value="NZ_JBDKWZ010000022.1"/>
</dbReference>
<sequence length="414" mass="46263">MYRLQTYAFHLSLAFLILTGSYTFAQEGTNYQDKEKALQTRLIMAQDGDVIEIEEGFYQFKGSLSMDGKKNITIKGQGMDKTILSFKGQITGAEGLKITGGENITLRDFTVQDAKGDCIKTQNIDGISFINIKAEWTNKPNKNNGAYALYPVSCNNVLMDSCVAIGSSDAGVYVGQSKNIIVRNCVAYHNVAGIEIENSINADVYNNHAYNNTGGILVFDLPDLPQKHGRNIRVFDNLIEENNYKNFSPKGNIVNKVPPGTGVMIMATENVEVFHNKIHNNRTASVVIVSYHITEEEIKDQEYNAYPKKIYVHHNDFIRPNRSARKISPFGWLFYFKFGRKVPHIIYDGIPEKNSVDENGRLKASHQICISNNKNGTFANLDAANKFKGLSRDTSLFTCELKSLSPAKVANVND</sequence>
<name>A0AAW9SFR7_9BACT</name>
<dbReference type="EMBL" id="JBDKWZ010000022">
    <property type="protein sequence ID" value="MEN7551430.1"/>
    <property type="molecule type" value="Genomic_DNA"/>
</dbReference>
<dbReference type="InterPro" id="IPR022442">
    <property type="entry name" value="SO_2930-like_dom"/>
</dbReference>
<feature type="chain" id="PRO_5043757264" evidence="1">
    <location>
        <begin position="26"/>
        <end position="414"/>
    </location>
</feature>
<feature type="signal peptide" evidence="1">
    <location>
        <begin position="1"/>
        <end position="25"/>
    </location>
</feature>
<dbReference type="Proteomes" id="UP001403385">
    <property type="component" value="Unassembled WGS sequence"/>
</dbReference>
<dbReference type="InterPro" id="IPR011050">
    <property type="entry name" value="Pectin_lyase_fold/virulence"/>
</dbReference>